<evidence type="ECO:0000313" key="3">
    <source>
        <dbReference type="EMBL" id="GAA3517606.1"/>
    </source>
</evidence>
<evidence type="ECO:0000313" key="4">
    <source>
        <dbReference type="Proteomes" id="UP001500459"/>
    </source>
</evidence>
<reference evidence="4" key="1">
    <citation type="journal article" date="2019" name="Int. J. Syst. Evol. Microbiol.">
        <title>The Global Catalogue of Microorganisms (GCM) 10K type strain sequencing project: providing services to taxonomists for standard genome sequencing and annotation.</title>
        <authorList>
            <consortium name="The Broad Institute Genomics Platform"/>
            <consortium name="The Broad Institute Genome Sequencing Center for Infectious Disease"/>
            <person name="Wu L."/>
            <person name="Ma J."/>
        </authorList>
    </citation>
    <scope>NUCLEOTIDE SEQUENCE [LARGE SCALE GENOMIC DNA]</scope>
    <source>
        <strain evidence="4">JCM 17106</strain>
    </source>
</reference>
<dbReference type="InterPro" id="IPR000182">
    <property type="entry name" value="GNAT_dom"/>
</dbReference>
<dbReference type="PANTHER" id="PTHR13947:SF37">
    <property type="entry name" value="LD18367P"/>
    <property type="match status" value="1"/>
</dbReference>
<organism evidence="3 4">
    <name type="scientific">Aquimarina addita</name>
    <dbReference type="NCBI Taxonomy" id="870485"/>
    <lineage>
        <taxon>Bacteria</taxon>
        <taxon>Pseudomonadati</taxon>
        <taxon>Bacteroidota</taxon>
        <taxon>Flavobacteriia</taxon>
        <taxon>Flavobacteriales</taxon>
        <taxon>Flavobacteriaceae</taxon>
        <taxon>Aquimarina</taxon>
    </lineage>
</organism>
<dbReference type="CDD" id="cd04301">
    <property type="entry name" value="NAT_SF"/>
    <property type="match status" value="1"/>
</dbReference>
<dbReference type="PROSITE" id="PS51186">
    <property type="entry name" value="GNAT"/>
    <property type="match status" value="1"/>
</dbReference>
<dbReference type="Gene3D" id="3.40.630.30">
    <property type="match status" value="1"/>
</dbReference>
<sequence length="161" mass="18080">MDTIKIRAVTLEDNPELAQVLRDVLVEMGVPKIGTAYADIALDVMYETYSQSRKAYFVVEDAGKVIGGAGIAPLEDGDLNTCELQKMYFLAEARGKGIGLKMMNKCLDFAREQAFTRCYLETMPYMEAARKLYHKVGFKPLDSPMGNTGHHSCQEWMIKKL</sequence>
<name>A0ABP6USU7_9FLAO</name>
<protein>
    <submittedName>
        <fullName evidence="3">GNAT family N-acetyltransferase</fullName>
    </submittedName>
</protein>
<feature type="domain" description="N-acetyltransferase" evidence="2">
    <location>
        <begin position="4"/>
        <end position="161"/>
    </location>
</feature>
<dbReference type="Pfam" id="PF00583">
    <property type="entry name" value="Acetyltransf_1"/>
    <property type="match status" value="1"/>
</dbReference>
<comment type="caution">
    <text evidence="3">The sequence shown here is derived from an EMBL/GenBank/DDBJ whole genome shotgun (WGS) entry which is preliminary data.</text>
</comment>
<dbReference type="EMBL" id="BAABCW010000018">
    <property type="protein sequence ID" value="GAA3517606.1"/>
    <property type="molecule type" value="Genomic_DNA"/>
</dbReference>
<keyword evidence="4" id="KW-1185">Reference proteome</keyword>
<dbReference type="SUPFAM" id="SSF55729">
    <property type="entry name" value="Acyl-CoA N-acyltransferases (Nat)"/>
    <property type="match status" value="1"/>
</dbReference>
<evidence type="ECO:0000256" key="1">
    <source>
        <dbReference type="ARBA" id="ARBA00022679"/>
    </source>
</evidence>
<dbReference type="InterPro" id="IPR050769">
    <property type="entry name" value="NAT_camello-type"/>
</dbReference>
<dbReference type="InterPro" id="IPR016181">
    <property type="entry name" value="Acyl_CoA_acyltransferase"/>
</dbReference>
<keyword evidence="1" id="KW-0808">Transferase</keyword>
<accession>A0ABP6USU7</accession>
<evidence type="ECO:0000259" key="2">
    <source>
        <dbReference type="PROSITE" id="PS51186"/>
    </source>
</evidence>
<dbReference type="RefSeq" id="WP_344929604.1">
    <property type="nucleotide sequence ID" value="NZ_BAABCW010000018.1"/>
</dbReference>
<dbReference type="PANTHER" id="PTHR13947">
    <property type="entry name" value="GNAT FAMILY N-ACETYLTRANSFERASE"/>
    <property type="match status" value="1"/>
</dbReference>
<proteinExistence type="predicted"/>
<dbReference type="Proteomes" id="UP001500459">
    <property type="component" value="Unassembled WGS sequence"/>
</dbReference>
<gene>
    <name evidence="3" type="ORF">GCM10022393_34650</name>
</gene>